<evidence type="ECO:0000313" key="2">
    <source>
        <dbReference type="EMBL" id="EKC44485.1"/>
    </source>
</evidence>
<feature type="region of interest" description="Disordered" evidence="1">
    <location>
        <begin position="1"/>
        <end position="31"/>
    </location>
</feature>
<sequence>MVAFVPTMKSLDADKKTNKTSEAAPAAAEKV</sequence>
<protein>
    <submittedName>
        <fullName evidence="2">Uncharacterized protein</fullName>
    </submittedName>
</protein>
<accession>K1RSL3</accession>
<proteinExistence type="predicted"/>
<dbReference type="EMBL" id="AJWY01014176">
    <property type="protein sequence ID" value="EKC44485.1"/>
    <property type="molecule type" value="Genomic_DNA"/>
</dbReference>
<gene>
    <name evidence="2" type="ORF">LEA_20621</name>
</gene>
<reference evidence="2" key="1">
    <citation type="journal article" date="2013" name="Environ. Microbiol.">
        <title>Microbiota from the distal guts of lean and obese adolescents exhibit partial functional redundancy besides clear differences in community structure.</title>
        <authorList>
            <person name="Ferrer M."/>
            <person name="Ruiz A."/>
            <person name="Lanza F."/>
            <person name="Haange S.B."/>
            <person name="Oberbach A."/>
            <person name="Till H."/>
            <person name="Bargiela R."/>
            <person name="Campoy C."/>
            <person name="Segura M.T."/>
            <person name="Richter M."/>
            <person name="von Bergen M."/>
            <person name="Seifert J."/>
            <person name="Suarez A."/>
        </authorList>
    </citation>
    <scope>NUCLEOTIDE SEQUENCE</scope>
</reference>
<dbReference type="AlphaFoldDB" id="K1RSL3"/>
<evidence type="ECO:0000256" key="1">
    <source>
        <dbReference type="SAM" id="MobiDB-lite"/>
    </source>
</evidence>
<name>K1RSL3_9ZZZZ</name>
<comment type="caution">
    <text evidence="2">The sequence shown here is derived from an EMBL/GenBank/DDBJ whole genome shotgun (WGS) entry which is preliminary data.</text>
</comment>
<organism evidence="2">
    <name type="scientific">human gut metagenome</name>
    <dbReference type="NCBI Taxonomy" id="408170"/>
    <lineage>
        <taxon>unclassified sequences</taxon>
        <taxon>metagenomes</taxon>
        <taxon>organismal metagenomes</taxon>
    </lineage>
</organism>
<feature type="non-terminal residue" evidence="2">
    <location>
        <position position="31"/>
    </location>
</feature>